<dbReference type="Proteomes" id="UP001158986">
    <property type="component" value="Unassembled WGS sequence"/>
</dbReference>
<comment type="caution">
    <text evidence="2">The sequence shown here is derived from an EMBL/GenBank/DDBJ whole genome shotgun (WGS) entry which is preliminary data.</text>
</comment>
<dbReference type="PANTHER" id="PTHR15410">
    <property type="entry name" value="HIRA-INTERACTING PROTEIN 3"/>
    <property type="match status" value="1"/>
</dbReference>
<feature type="compositionally biased region" description="Low complexity" evidence="1">
    <location>
        <begin position="128"/>
        <end position="139"/>
    </location>
</feature>
<dbReference type="InterPro" id="IPR037647">
    <property type="entry name" value="HIRIP3"/>
</dbReference>
<feature type="region of interest" description="Disordered" evidence="1">
    <location>
        <begin position="273"/>
        <end position="332"/>
    </location>
</feature>
<feature type="compositionally biased region" description="Basic and acidic residues" evidence="1">
    <location>
        <begin position="94"/>
        <end position="105"/>
    </location>
</feature>
<feature type="compositionally biased region" description="Low complexity" evidence="1">
    <location>
        <begin position="319"/>
        <end position="332"/>
    </location>
</feature>
<feature type="compositionally biased region" description="Acidic residues" evidence="1">
    <location>
        <begin position="291"/>
        <end position="309"/>
    </location>
</feature>
<dbReference type="PANTHER" id="PTHR15410:SF2">
    <property type="entry name" value="HIRA-INTERACTING PROTEIN 3"/>
    <property type="match status" value="1"/>
</dbReference>
<organism evidence="2 3">
    <name type="scientific">Peronospora belbahrii</name>
    <dbReference type="NCBI Taxonomy" id="622444"/>
    <lineage>
        <taxon>Eukaryota</taxon>
        <taxon>Sar</taxon>
        <taxon>Stramenopiles</taxon>
        <taxon>Oomycota</taxon>
        <taxon>Peronosporomycetes</taxon>
        <taxon>Peronosporales</taxon>
        <taxon>Peronosporaceae</taxon>
        <taxon>Peronospora</taxon>
    </lineage>
</organism>
<evidence type="ECO:0000313" key="2">
    <source>
        <dbReference type="EMBL" id="CAH0517014.1"/>
    </source>
</evidence>
<feature type="region of interest" description="Disordered" evidence="1">
    <location>
        <begin position="85"/>
        <end position="191"/>
    </location>
</feature>
<evidence type="ECO:0000313" key="3">
    <source>
        <dbReference type="Proteomes" id="UP001158986"/>
    </source>
</evidence>
<sequence>MMEALSETPRASVESLVTVDSIANALRDILPSINADTATLKMVMEKLAVRFGMDFIDLKAKWRAQIKALLPDMMDLCAGGTMCGNDNEDTQVSTKEDDKAVDFRPSRKRSAKKRNGVGDPYRHQVVGDSATSESSADSSKSGDEEDDADDDIAPVKEERKATDSSQKKKRKSKGVVPPPKKSKITQQPDSAGIASLKELGRAAGVLNPQVYRLLKHTASAADAEKILRDRLHDADICFAGLYPSSREISAARRKRVKEKELEGIDTSLIISGGRSRRGALSRKSYEKERIDSEEDDVKEEDEEADDDDDDNKKNVGAKSSAISDSDSSEASF</sequence>
<dbReference type="EMBL" id="CAKLCB010000220">
    <property type="protein sequence ID" value="CAH0517014.1"/>
    <property type="molecule type" value="Genomic_DNA"/>
</dbReference>
<keyword evidence="3" id="KW-1185">Reference proteome</keyword>
<proteinExistence type="predicted"/>
<evidence type="ECO:0008006" key="4">
    <source>
        <dbReference type="Google" id="ProtNLM"/>
    </source>
</evidence>
<reference evidence="2 3" key="1">
    <citation type="submission" date="2021-11" db="EMBL/GenBank/DDBJ databases">
        <authorList>
            <person name="Islam A."/>
            <person name="Islam S."/>
            <person name="Flora M.S."/>
            <person name="Rahman M."/>
            <person name="Ziaur R.M."/>
            <person name="Epstein J.H."/>
            <person name="Hassan M."/>
            <person name="Klassen M."/>
            <person name="Woodard K."/>
            <person name="Webb A."/>
            <person name="Webby R.J."/>
            <person name="El Zowalaty M.E."/>
        </authorList>
    </citation>
    <scope>NUCLEOTIDE SEQUENCE [LARGE SCALE GENOMIC DNA]</scope>
    <source>
        <strain evidence="2">Pbs1</strain>
    </source>
</reference>
<dbReference type="SUPFAM" id="SSF109715">
    <property type="entry name" value="DEK C-terminal domain"/>
    <property type="match status" value="1"/>
</dbReference>
<feature type="compositionally biased region" description="Acidic residues" evidence="1">
    <location>
        <begin position="143"/>
        <end position="152"/>
    </location>
</feature>
<protein>
    <recommendedName>
        <fullName evidence="4">DEK C-terminal domain-containing protein</fullName>
    </recommendedName>
</protein>
<accession>A0ABN8CY65</accession>
<name>A0ABN8CY65_9STRA</name>
<feature type="compositionally biased region" description="Basic residues" evidence="1">
    <location>
        <begin position="106"/>
        <end position="115"/>
    </location>
</feature>
<gene>
    <name evidence="2" type="ORF">PBS001_LOCUS3645</name>
</gene>
<evidence type="ECO:0000256" key="1">
    <source>
        <dbReference type="SAM" id="MobiDB-lite"/>
    </source>
</evidence>
<feature type="compositionally biased region" description="Basic and acidic residues" evidence="1">
    <location>
        <begin position="153"/>
        <end position="166"/>
    </location>
</feature>